<dbReference type="InterPro" id="IPR004299">
    <property type="entry name" value="MBOAT_fam"/>
</dbReference>
<dbReference type="GO" id="GO:0030258">
    <property type="term" value="P:lipid modification"/>
    <property type="evidence" value="ECO:0007669"/>
    <property type="project" value="TreeGrafter"/>
</dbReference>
<dbReference type="InterPro" id="IPR049941">
    <property type="entry name" value="LPLAT_7/PORCN-like"/>
</dbReference>
<feature type="transmembrane region" description="Helical" evidence="7">
    <location>
        <begin position="146"/>
        <end position="166"/>
    </location>
</feature>
<reference evidence="9" key="1">
    <citation type="submission" date="2021-06" db="EMBL/GenBank/DDBJ databases">
        <title>Parelaphostrongylus tenuis whole genome reference sequence.</title>
        <authorList>
            <person name="Garwood T.J."/>
            <person name="Larsen P.A."/>
            <person name="Fountain-Jones N.M."/>
            <person name="Garbe J.R."/>
            <person name="Macchietto M.G."/>
            <person name="Kania S.A."/>
            <person name="Gerhold R.W."/>
            <person name="Richards J.E."/>
            <person name="Wolf T.M."/>
        </authorList>
    </citation>
    <scope>NUCLEOTIDE SEQUENCE</scope>
    <source>
        <strain evidence="9">MNPRO001-30</strain>
        <tissue evidence="9">Meninges</tissue>
    </source>
</reference>
<keyword evidence="2" id="KW-0808">Transferase</keyword>
<evidence type="ECO:0000256" key="8">
    <source>
        <dbReference type="SAM" id="SignalP"/>
    </source>
</evidence>
<accession>A0AAD5QYQ8</accession>
<sequence>MWCMWWFIVLVLIRVNYYFAWTFADSVCNMSGFGFSGYDENGEAKWELCTNVRPYQVEMAQSFKETLDGWNIQTGGWLRRVAYDRTPKKIRTFATYMLSALWHGISVGYYITFSTGALVTLTGATFRRCMRHRFLNCPKQKAAYDVMSFIATKIALAYTTYAFVVMNLDPAIFVYKRVYFIVHIVALVILVVLPRYFPPKSSERSIPQSEVFNALTKEDKKSM</sequence>
<comment type="subcellular location">
    <subcellularLocation>
        <location evidence="1">Membrane</location>
        <topology evidence="1">Multi-pass membrane protein</topology>
    </subcellularLocation>
</comment>
<feature type="transmembrane region" description="Helical" evidence="7">
    <location>
        <begin position="178"/>
        <end position="197"/>
    </location>
</feature>
<protein>
    <submittedName>
        <fullName evidence="9">Uncharacterized protein</fullName>
    </submittedName>
</protein>
<dbReference type="PANTHER" id="PTHR13906:SF4">
    <property type="entry name" value="LYSOPHOSPHOLIPID ACYLTRANSFERASE 6"/>
    <property type="match status" value="1"/>
</dbReference>
<proteinExistence type="predicted"/>
<evidence type="ECO:0000256" key="3">
    <source>
        <dbReference type="ARBA" id="ARBA00022692"/>
    </source>
</evidence>
<evidence type="ECO:0000313" key="10">
    <source>
        <dbReference type="Proteomes" id="UP001196413"/>
    </source>
</evidence>
<evidence type="ECO:0000256" key="1">
    <source>
        <dbReference type="ARBA" id="ARBA00004141"/>
    </source>
</evidence>
<organism evidence="9 10">
    <name type="scientific">Parelaphostrongylus tenuis</name>
    <name type="common">Meningeal worm</name>
    <dbReference type="NCBI Taxonomy" id="148309"/>
    <lineage>
        <taxon>Eukaryota</taxon>
        <taxon>Metazoa</taxon>
        <taxon>Ecdysozoa</taxon>
        <taxon>Nematoda</taxon>
        <taxon>Chromadorea</taxon>
        <taxon>Rhabditida</taxon>
        <taxon>Rhabditina</taxon>
        <taxon>Rhabditomorpha</taxon>
        <taxon>Strongyloidea</taxon>
        <taxon>Metastrongylidae</taxon>
        <taxon>Parelaphostrongylus</taxon>
    </lineage>
</organism>
<name>A0AAD5QYQ8_PARTN</name>
<dbReference type="Pfam" id="PF03062">
    <property type="entry name" value="MBOAT"/>
    <property type="match status" value="1"/>
</dbReference>
<evidence type="ECO:0000256" key="4">
    <source>
        <dbReference type="ARBA" id="ARBA00022989"/>
    </source>
</evidence>
<evidence type="ECO:0000256" key="7">
    <source>
        <dbReference type="SAM" id="Phobius"/>
    </source>
</evidence>
<keyword evidence="3 7" id="KW-0812">Transmembrane</keyword>
<dbReference type="GO" id="GO:0016746">
    <property type="term" value="F:acyltransferase activity"/>
    <property type="evidence" value="ECO:0007669"/>
    <property type="project" value="UniProtKB-KW"/>
</dbReference>
<dbReference type="Proteomes" id="UP001196413">
    <property type="component" value="Unassembled WGS sequence"/>
</dbReference>
<evidence type="ECO:0000256" key="6">
    <source>
        <dbReference type="ARBA" id="ARBA00023315"/>
    </source>
</evidence>
<dbReference type="AlphaFoldDB" id="A0AAD5QYQ8"/>
<feature type="chain" id="PRO_5042202444" evidence="8">
    <location>
        <begin position="21"/>
        <end position="223"/>
    </location>
</feature>
<keyword evidence="5 7" id="KW-0472">Membrane</keyword>
<evidence type="ECO:0000313" key="9">
    <source>
        <dbReference type="EMBL" id="KAJ1366273.1"/>
    </source>
</evidence>
<dbReference type="EMBL" id="JAHQIW010005503">
    <property type="protein sequence ID" value="KAJ1366273.1"/>
    <property type="molecule type" value="Genomic_DNA"/>
</dbReference>
<gene>
    <name evidence="9" type="ORF">KIN20_026889</name>
</gene>
<comment type="caution">
    <text evidence="9">The sequence shown here is derived from an EMBL/GenBank/DDBJ whole genome shotgun (WGS) entry which is preliminary data.</text>
</comment>
<dbReference type="GO" id="GO:0016020">
    <property type="term" value="C:membrane"/>
    <property type="evidence" value="ECO:0007669"/>
    <property type="project" value="UniProtKB-SubCell"/>
</dbReference>
<keyword evidence="8" id="KW-0732">Signal</keyword>
<keyword evidence="4 7" id="KW-1133">Transmembrane helix</keyword>
<evidence type="ECO:0000256" key="2">
    <source>
        <dbReference type="ARBA" id="ARBA00022679"/>
    </source>
</evidence>
<keyword evidence="10" id="KW-1185">Reference proteome</keyword>
<feature type="transmembrane region" description="Helical" evidence="7">
    <location>
        <begin position="107"/>
        <end position="126"/>
    </location>
</feature>
<dbReference type="PANTHER" id="PTHR13906">
    <property type="entry name" value="PORCUPINE"/>
    <property type="match status" value="1"/>
</dbReference>
<evidence type="ECO:0000256" key="5">
    <source>
        <dbReference type="ARBA" id="ARBA00023136"/>
    </source>
</evidence>
<keyword evidence="6" id="KW-0012">Acyltransferase</keyword>
<feature type="signal peptide" evidence="8">
    <location>
        <begin position="1"/>
        <end position="20"/>
    </location>
</feature>